<evidence type="ECO:0000256" key="2">
    <source>
        <dbReference type="PROSITE-ProRule" id="PRU01324"/>
    </source>
</evidence>
<dbReference type="Pfam" id="PF07303">
    <property type="entry name" value="Occludin_ELL"/>
    <property type="match status" value="1"/>
</dbReference>
<dbReference type="Ensembl" id="ENSCSAVT00000011906.1">
    <property type="protein sequence ID" value="ENSCSAVP00000011769.1"/>
    <property type="gene ID" value="ENSCSAVG00000006909.1"/>
</dbReference>
<organism evidence="5 6">
    <name type="scientific">Ciona savignyi</name>
    <name type="common">Pacific transparent sea squirt</name>
    <dbReference type="NCBI Taxonomy" id="51511"/>
    <lineage>
        <taxon>Eukaryota</taxon>
        <taxon>Metazoa</taxon>
        <taxon>Chordata</taxon>
        <taxon>Tunicata</taxon>
        <taxon>Ascidiacea</taxon>
        <taxon>Phlebobranchia</taxon>
        <taxon>Cionidae</taxon>
        <taxon>Ciona</taxon>
    </lineage>
</organism>
<dbReference type="PANTHER" id="PTHR23288:SF17">
    <property type="entry name" value="RNA POLYMERASE II ELONGATION FACTOR ELL"/>
    <property type="match status" value="1"/>
</dbReference>
<feature type="compositionally biased region" description="Polar residues" evidence="3">
    <location>
        <begin position="37"/>
        <end position="48"/>
    </location>
</feature>
<dbReference type="PROSITE" id="PS51980">
    <property type="entry name" value="OCEL"/>
    <property type="match status" value="1"/>
</dbReference>
<dbReference type="Proteomes" id="UP000007875">
    <property type="component" value="Unassembled WGS sequence"/>
</dbReference>
<feature type="compositionally biased region" description="Basic and acidic residues" evidence="3">
    <location>
        <begin position="1"/>
        <end position="13"/>
    </location>
</feature>
<sequence length="203" mass="24433">MRPDQNRRSDDSKSQSNLSRTNDSFATFEQQDPMLDTSRSGGDNSQDEFLNKYKEIEGTDQRNKYKQDFSAEFKEYQRLYTKVAAEARRFAKWRMQYRKQEKGTEQYKSLARKVVHEYQILKENEEFVKDRSRLQYLHRKLKHIKELVLEFDCRQHEIERSRTAQREKRSRLPASDEDDDGPRRSHAHRRSADLLRKQPVLSV</sequence>
<dbReference type="eggNOG" id="KOG4796">
    <property type="taxonomic scope" value="Eukaryota"/>
</dbReference>
<feature type="region of interest" description="Disordered" evidence="3">
    <location>
        <begin position="160"/>
        <end position="203"/>
    </location>
</feature>
<dbReference type="GeneTree" id="ENSGT00940000170989"/>
<dbReference type="InParanoid" id="H2Z2F7"/>
<dbReference type="SUPFAM" id="SSF144292">
    <property type="entry name" value="occludin/ELL-like"/>
    <property type="match status" value="1"/>
</dbReference>
<evidence type="ECO:0000256" key="1">
    <source>
        <dbReference type="ARBA" id="ARBA00009171"/>
    </source>
</evidence>
<comment type="similarity">
    <text evidence="1 2">Belongs to the ELL/occludin family.</text>
</comment>
<reference evidence="5" key="2">
    <citation type="submission" date="2025-08" db="UniProtKB">
        <authorList>
            <consortium name="Ensembl"/>
        </authorList>
    </citation>
    <scope>IDENTIFICATION</scope>
</reference>
<proteinExistence type="inferred from homology"/>
<feature type="domain" description="OCEL" evidence="4">
    <location>
        <begin position="47"/>
        <end position="156"/>
    </location>
</feature>
<dbReference type="GO" id="GO:0042795">
    <property type="term" value="P:snRNA transcription by RNA polymerase II"/>
    <property type="evidence" value="ECO:0007669"/>
    <property type="project" value="TreeGrafter"/>
</dbReference>
<dbReference type="GO" id="GO:0000987">
    <property type="term" value="F:cis-regulatory region sequence-specific DNA binding"/>
    <property type="evidence" value="ECO:0007669"/>
    <property type="project" value="TreeGrafter"/>
</dbReference>
<dbReference type="InterPro" id="IPR010844">
    <property type="entry name" value="Occludin_ELL"/>
</dbReference>
<dbReference type="HOGENOM" id="CLU_1348534_0_0_1"/>
<evidence type="ECO:0000313" key="6">
    <source>
        <dbReference type="Proteomes" id="UP000007875"/>
    </source>
</evidence>
<dbReference type="GO" id="GO:0008023">
    <property type="term" value="C:transcription elongation factor complex"/>
    <property type="evidence" value="ECO:0007669"/>
    <property type="project" value="TreeGrafter"/>
</dbReference>
<dbReference type="PANTHER" id="PTHR23288">
    <property type="entry name" value="OCCLUDIN AND RNA POLYMERASE II ELONGATION FACTOR ELL"/>
    <property type="match status" value="1"/>
</dbReference>
<name>H2Z2F7_CIOSA</name>
<protein>
    <recommendedName>
        <fullName evidence="4">OCEL domain-containing protein</fullName>
    </recommendedName>
</protein>
<feature type="compositionally biased region" description="Polar residues" evidence="3">
    <location>
        <begin position="14"/>
        <end position="30"/>
    </location>
</feature>
<reference evidence="6" key="1">
    <citation type="submission" date="2003-08" db="EMBL/GenBank/DDBJ databases">
        <authorList>
            <person name="Birren B."/>
            <person name="Nusbaum C."/>
            <person name="Abebe A."/>
            <person name="Abouelleil A."/>
            <person name="Adekoya E."/>
            <person name="Ait-zahra M."/>
            <person name="Allen N."/>
            <person name="Allen T."/>
            <person name="An P."/>
            <person name="Anderson M."/>
            <person name="Anderson S."/>
            <person name="Arachchi H."/>
            <person name="Armbruster J."/>
            <person name="Bachantsang P."/>
            <person name="Baldwin J."/>
            <person name="Barry A."/>
            <person name="Bayul T."/>
            <person name="Blitshsteyn B."/>
            <person name="Bloom T."/>
            <person name="Blye J."/>
            <person name="Boguslavskiy L."/>
            <person name="Borowsky M."/>
            <person name="Boukhgalter B."/>
            <person name="Brunache A."/>
            <person name="Butler J."/>
            <person name="Calixte N."/>
            <person name="Calvo S."/>
            <person name="Camarata J."/>
            <person name="Campo K."/>
            <person name="Chang J."/>
            <person name="Cheshatsang Y."/>
            <person name="Citroen M."/>
            <person name="Collymore A."/>
            <person name="Considine T."/>
            <person name="Cook A."/>
            <person name="Cooke P."/>
            <person name="Corum B."/>
            <person name="Cuomo C."/>
            <person name="David R."/>
            <person name="Dawoe T."/>
            <person name="Degray S."/>
            <person name="Dodge S."/>
            <person name="Dooley K."/>
            <person name="Dorje P."/>
            <person name="Dorjee K."/>
            <person name="Dorris L."/>
            <person name="Duffey N."/>
            <person name="Dupes A."/>
            <person name="Elkins T."/>
            <person name="Engels R."/>
            <person name="Erickson J."/>
            <person name="Farina A."/>
            <person name="Faro S."/>
            <person name="Ferreira P."/>
            <person name="Fischer H."/>
            <person name="Fitzgerald M."/>
            <person name="Foley K."/>
            <person name="Gage D."/>
            <person name="Galagan J."/>
            <person name="Gearin G."/>
            <person name="Gnerre S."/>
            <person name="Gnirke A."/>
            <person name="Goyette A."/>
            <person name="Graham J."/>
            <person name="Grandbois E."/>
            <person name="Gyaltsen K."/>
            <person name="Hafez N."/>
            <person name="Hagopian D."/>
            <person name="Hagos B."/>
            <person name="Hall J."/>
            <person name="Hatcher B."/>
            <person name="Heller A."/>
            <person name="Higgins H."/>
            <person name="Honan T."/>
            <person name="Horn A."/>
            <person name="Houde N."/>
            <person name="Hughes L."/>
            <person name="Hulme W."/>
            <person name="Husby E."/>
            <person name="Iliev I."/>
            <person name="Jaffe D."/>
            <person name="Jones C."/>
            <person name="Kamal M."/>
            <person name="Kamat A."/>
            <person name="Kamvysselis M."/>
            <person name="Karlsson E."/>
            <person name="Kells C."/>
            <person name="Kieu A."/>
            <person name="Kisner P."/>
            <person name="Kodira C."/>
            <person name="Kulbokas E."/>
            <person name="Labutti K."/>
            <person name="Lama D."/>
            <person name="Landers T."/>
            <person name="Leger J."/>
            <person name="Levine S."/>
            <person name="Lewis D."/>
            <person name="Lewis T."/>
            <person name="Lindblad-toh K."/>
            <person name="Liu X."/>
            <person name="Lokyitsang T."/>
            <person name="Lokyitsang Y."/>
            <person name="Lucien O."/>
            <person name="Lui A."/>
            <person name="Ma L.J."/>
            <person name="Mabbitt R."/>
            <person name="Macdonald J."/>
            <person name="Maclean C."/>
            <person name="Major J."/>
            <person name="Manning J."/>
            <person name="Marabella R."/>
            <person name="Maru K."/>
            <person name="Matthews C."/>
            <person name="Mauceli E."/>
            <person name="Mccarthy M."/>
            <person name="Mcdonough S."/>
            <person name="Mcghee T."/>
            <person name="Meldrim J."/>
            <person name="Meneus L."/>
            <person name="Mesirov J."/>
            <person name="Mihalev A."/>
            <person name="Mihova T."/>
            <person name="Mikkelsen T."/>
            <person name="Mlenga V."/>
            <person name="Moru K."/>
            <person name="Mozes J."/>
            <person name="Mulrain L."/>
            <person name="Munson G."/>
            <person name="Naylor J."/>
            <person name="Newes C."/>
            <person name="Nguyen C."/>
            <person name="Nguyen N."/>
            <person name="Nguyen T."/>
            <person name="Nicol R."/>
            <person name="Nielsen C."/>
            <person name="Nizzari M."/>
            <person name="Norbu C."/>
            <person name="Norbu N."/>
            <person name="O'donnell P."/>
            <person name="Okoawo O."/>
            <person name="O'leary S."/>
            <person name="Omotosho B."/>
            <person name="O'neill K."/>
            <person name="Osman S."/>
            <person name="Parker S."/>
            <person name="Perrin D."/>
            <person name="Phunkhang P."/>
            <person name="Piqani B."/>
            <person name="Purcell S."/>
            <person name="Rachupka T."/>
            <person name="Ramasamy U."/>
            <person name="Rameau R."/>
            <person name="Ray V."/>
            <person name="Raymond C."/>
            <person name="Retta R."/>
            <person name="Richardson S."/>
            <person name="Rise C."/>
            <person name="Rodriguez J."/>
            <person name="Rogers J."/>
            <person name="Rogov P."/>
            <person name="Rutman M."/>
            <person name="Schupbach R."/>
            <person name="Seaman C."/>
            <person name="Settipalli S."/>
            <person name="Sharpe T."/>
            <person name="Sheridan J."/>
            <person name="Sherpa N."/>
            <person name="Shi J."/>
            <person name="Smirnov S."/>
            <person name="Smith C."/>
            <person name="Sougnez C."/>
            <person name="Spencer B."/>
            <person name="Stalker J."/>
            <person name="Stange-thomann N."/>
            <person name="Stavropoulos S."/>
            <person name="Stetson K."/>
            <person name="Stone C."/>
            <person name="Stone S."/>
            <person name="Stubbs M."/>
            <person name="Talamas J."/>
            <person name="Tchuinga P."/>
            <person name="Tenzing P."/>
            <person name="Tesfaye S."/>
            <person name="Theodore J."/>
            <person name="Thoulutsang Y."/>
            <person name="Topham K."/>
            <person name="Towey S."/>
            <person name="Tsamla T."/>
            <person name="Tsomo N."/>
            <person name="Vallee D."/>
            <person name="Vassiliev H."/>
            <person name="Venkataraman V."/>
            <person name="Vinson J."/>
            <person name="Vo A."/>
            <person name="Wade C."/>
            <person name="Wang S."/>
            <person name="Wangchuk T."/>
            <person name="Wangdi T."/>
            <person name="Whittaker C."/>
            <person name="Wilkinson J."/>
            <person name="Wu Y."/>
            <person name="Wyman D."/>
            <person name="Yadav S."/>
            <person name="Yang S."/>
            <person name="Yang X."/>
            <person name="Yeager S."/>
            <person name="Yee E."/>
            <person name="Young G."/>
            <person name="Zainoun J."/>
            <person name="Zembeck L."/>
            <person name="Zimmer A."/>
            <person name="Zody M."/>
            <person name="Lander E."/>
        </authorList>
    </citation>
    <scope>NUCLEOTIDE SEQUENCE [LARGE SCALE GENOMIC DNA]</scope>
</reference>
<evidence type="ECO:0000259" key="4">
    <source>
        <dbReference type="PROSITE" id="PS51980"/>
    </source>
</evidence>
<evidence type="ECO:0000313" key="5">
    <source>
        <dbReference type="Ensembl" id="ENSCSAVP00000011769.1"/>
    </source>
</evidence>
<accession>H2Z2F7</accession>
<reference evidence="5" key="3">
    <citation type="submission" date="2025-09" db="UniProtKB">
        <authorList>
            <consortium name="Ensembl"/>
        </authorList>
    </citation>
    <scope>IDENTIFICATION</scope>
</reference>
<keyword evidence="6" id="KW-1185">Reference proteome</keyword>
<dbReference type="AlphaFoldDB" id="H2Z2F7"/>
<dbReference type="Gene3D" id="6.10.140.340">
    <property type="match status" value="1"/>
</dbReference>
<feature type="region of interest" description="Disordered" evidence="3">
    <location>
        <begin position="1"/>
        <end position="57"/>
    </location>
</feature>
<evidence type="ECO:0000256" key="3">
    <source>
        <dbReference type="SAM" id="MobiDB-lite"/>
    </source>
</evidence>
<dbReference type="GO" id="GO:0032968">
    <property type="term" value="P:positive regulation of transcription elongation by RNA polymerase II"/>
    <property type="evidence" value="ECO:0007669"/>
    <property type="project" value="TreeGrafter"/>
</dbReference>
<dbReference type="STRING" id="51511.ENSCSAVP00000011769"/>
<dbReference type="InterPro" id="IPR031176">
    <property type="entry name" value="ELL/occludin"/>
</dbReference>